<keyword evidence="7" id="KW-0238">DNA-binding</keyword>
<evidence type="ECO:0000313" key="13">
    <source>
        <dbReference type="EMBL" id="PNZ69052.1"/>
    </source>
</evidence>
<organism evidence="13 14">
    <name type="scientific">Staphylococcus auricularis</name>
    <dbReference type="NCBI Taxonomy" id="29379"/>
    <lineage>
        <taxon>Bacteria</taxon>
        <taxon>Bacillati</taxon>
        <taxon>Bacillota</taxon>
        <taxon>Bacilli</taxon>
        <taxon>Bacillales</taxon>
        <taxon>Staphylococcaceae</taxon>
        <taxon>Staphylococcus</taxon>
    </lineage>
</organism>
<dbReference type="InterPro" id="IPR017275">
    <property type="entry name" value="Transcription_factor_FapR"/>
</dbReference>
<reference evidence="13 14" key="1">
    <citation type="submission" date="2017-08" db="EMBL/GenBank/DDBJ databases">
        <title>Draft genome sequences of 64 type strains of genus Staph aureus.</title>
        <authorList>
            <person name="Cole K."/>
            <person name="Golubchik T."/>
            <person name="Russell J."/>
            <person name="Foster D."/>
            <person name="Llewelyn M."/>
            <person name="Wilson D."/>
            <person name="Crook D."/>
            <person name="Paul J."/>
        </authorList>
    </citation>
    <scope>NUCLEOTIDE SEQUENCE [LARGE SCALE GENOMIC DNA]</scope>
    <source>
        <strain evidence="13 14">NCTC 12101</strain>
    </source>
</reference>
<dbReference type="InterPro" id="IPR029069">
    <property type="entry name" value="HotDog_dom_sf"/>
</dbReference>
<dbReference type="SUPFAM" id="SSF54637">
    <property type="entry name" value="Thioesterase/thiol ester dehydrase-isomerase"/>
    <property type="match status" value="1"/>
</dbReference>
<dbReference type="PIRSF" id="PIRSF037733">
    <property type="entry name" value="Transcription_factor_FapR"/>
    <property type="match status" value="1"/>
</dbReference>
<evidence type="ECO:0000256" key="2">
    <source>
        <dbReference type="ARBA" id="ARBA00022516"/>
    </source>
</evidence>
<evidence type="ECO:0000256" key="5">
    <source>
        <dbReference type="ARBA" id="ARBA00023015"/>
    </source>
</evidence>
<evidence type="ECO:0000256" key="4">
    <source>
        <dbReference type="ARBA" id="ARBA00022832"/>
    </source>
</evidence>
<evidence type="ECO:0000313" key="12">
    <source>
        <dbReference type="EMBL" id="MDN4532380.1"/>
    </source>
</evidence>
<dbReference type="GO" id="GO:0003677">
    <property type="term" value="F:DNA binding"/>
    <property type="evidence" value="ECO:0007669"/>
    <property type="project" value="UniProtKB-KW"/>
</dbReference>
<dbReference type="Proteomes" id="UP000242470">
    <property type="component" value="Unassembled WGS sequence"/>
</dbReference>
<dbReference type="GO" id="GO:0005988">
    <property type="term" value="P:lactose metabolic process"/>
    <property type="evidence" value="ECO:0007669"/>
    <property type="project" value="UniProtKB-KW"/>
</dbReference>
<gene>
    <name evidence="12" type="primary">fapR</name>
    <name evidence="13" type="ORF">CD158_01875</name>
    <name evidence="12" type="ORF">QYH67_02100</name>
</gene>
<accession>A0AAP8TTX1</accession>
<reference evidence="12" key="2">
    <citation type="submission" date="2023-07" db="EMBL/GenBank/DDBJ databases">
        <title>Evaluation of the beneficial properties of pineapple isolates.</title>
        <authorList>
            <person name="Adefiranye O."/>
        </authorList>
    </citation>
    <scope>NUCLEOTIDE SEQUENCE</scope>
    <source>
        <strain evidence="12">PAPLE_T1</strain>
    </source>
</reference>
<keyword evidence="5" id="KW-0805">Transcription regulation</keyword>
<evidence type="ECO:0000259" key="10">
    <source>
        <dbReference type="Pfam" id="PF03061"/>
    </source>
</evidence>
<dbReference type="RefSeq" id="WP_059106699.1">
    <property type="nucleotide sequence ID" value="NZ_AP024589.1"/>
</dbReference>
<keyword evidence="3" id="KW-0423">Lactose metabolism</keyword>
<dbReference type="Gene3D" id="1.10.10.10">
    <property type="entry name" value="Winged helix-like DNA-binding domain superfamily/Winged helix DNA-binding domain"/>
    <property type="match status" value="1"/>
</dbReference>
<evidence type="ECO:0000259" key="11">
    <source>
        <dbReference type="Pfam" id="PF08220"/>
    </source>
</evidence>
<dbReference type="InterPro" id="IPR001034">
    <property type="entry name" value="DeoR_HTH"/>
</dbReference>
<feature type="domain" description="Thioesterase" evidence="10">
    <location>
        <begin position="113"/>
        <end position="170"/>
    </location>
</feature>
<keyword evidence="1" id="KW-0678">Repressor</keyword>
<evidence type="ECO:0000256" key="8">
    <source>
        <dbReference type="ARBA" id="ARBA00023160"/>
    </source>
</evidence>
<dbReference type="GO" id="GO:0003700">
    <property type="term" value="F:DNA-binding transcription factor activity"/>
    <property type="evidence" value="ECO:0007669"/>
    <property type="project" value="InterPro"/>
</dbReference>
<dbReference type="GeneID" id="64982445"/>
<name>A0AAP8TTX1_9STAP</name>
<dbReference type="Pfam" id="PF03061">
    <property type="entry name" value="4HBT"/>
    <property type="match status" value="1"/>
</dbReference>
<dbReference type="InterPro" id="IPR006683">
    <property type="entry name" value="Thioestr_dom"/>
</dbReference>
<dbReference type="GO" id="GO:0045717">
    <property type="term" value="P:negative regulation of fatty acid biosynthetic process"/>
    <property type="evidence" value="ECO:0007669"/>
    <property type="project" value="InterPro"/>
</dbReference>
<dbReference type="NCBIfam" id="NF003359">
    <property type="entry name" value="PRK04424.1"/>
    <property type="match status" value="1"/>
</dbReference>
<evidence type="ECO:0000256" key="7">
    <source>
        <dbReference type="ARBA" id="ARBA00023125"/>
    </source>
</evidence>
<sequence length="190" mass="22049">MKMKKQDRQAAIENEIEANPFVTDNELSQRFHVSIQTIRLDRSQLNIPELRTRIKMVAQQNHERIQSIEANEIIGYVIDIVPNETATSVIQINEDSVFTRNQIARGHVLFAQANSLCVALIHKPVVLTRESRVKFVKQVKLHDNVHAKARVLEVNDKYFYIEVKSYVQQTQVFEGTFKMYYTSEDETENG</sequence>
<keyword evidence="9" id="KW-0804">Transcription</keyword>
<evidence type="ECO:0000256" key="6">
    <source>
        <dbReference type="ARBA" id="ARBA00023098"/>
    </source>
</evidence>
<dbReference type="Pfam" id="PF08220">
    <property type="entry name" value="HTH_DeoR"/>
    <property type="match status" value="1"/>
</dbReference>
<dbReference type="CDD" id="cd03440">
    <property type="entry name" value="hot_dog"/>
    <property type="match status" value="1"/>
</dbReference>
<evidence type="ECO:0000256" key="1">
    <source>
        <dbReference type="ARBA" id="ARBA00022491"/>
    </source>
</evidence>
<feature type="domain" description="HTH deoR-type" evidence="11">
    <location>
        <begin position="8"/>
        <end position="52"/>
    </location>
</feature>
<keyword evidence="6" id="KW-0443">Lipid metabolism</keyword>
<dbReference type="Gene3D" id="3.10.129.10">
    <property type="entry name" value="Hotdog Thioesterase"/>
    <property type="match status" value="1"/>
</dbReference>
<dbReference type="GO" id="GO:0006633">
    <property type="term" value="P:fatty acid biosynthetic process"/>
    <property type="evidence" value="ECO:0007669"/>
    <property type="project" value="UniProtKB-KW"/>
</dbReference>
<dbReference type="AlphaFoldDB" id="A0AAP8TTX1"/>
<evidence type="ECO:0000313" key="14">
    <source>
        <dbReference type="Proteomes" id="UP000242470"/>
    </source>
</evidence>
<dbReference type="EMBL" id="PPQW01000006">
    <property type="protein sequence ID" value="PNZ69052.1"/>
    <property type="molecule type" value="Genomic_DNA"/>
</dbReference>
<dbReference type="EMBL" id="JAUHQC010000006">
    <property type="protein sequence ID" value="MDN4532380.1"/>
    <property type="molecule type" value="Genomic_DNA"/>
</dbReference>
<dbReference type="GO" id="GO:0045892">
    <property type="term" value="P:negative regulation of DNA-templated transcription"/>
    <property type="evidence" value="ECO:0007669"/>
    <property type="project" value="InterPro"/>
</dbReference>
<evidence type="ECO:0000256" key="9">
    <source>
        <dbReference type="ARBA" id="ARBA00023163"/>
    </source>
</evidence>
<evidence type="ECO:0000256" key="3">
    <source>
        <dbReference type="ARBA" id="ARBA00022736"/>
    </source>
</evidence>
<dbReference type="InterPro" id="IPR036388">
    <property type="entry name" value="WH-like_DNA-bd_sf"/>
</dbReference>
<dbReference type="Proteomes" id="UP001171687">
    <property type="component" value="Unassembled WGS sequence"/>
</dbReference>
<keyword evidence="8" id="KW-0275">Fatty acid biosynthesis</keyword>
<keyword evidence="2" id="KW-0444">Lipid biosynthesis</keyword>
<comment type="caution">
    <text evidence="13">The sequence shown here is derived from an EMBL/GenBank/DDBJ whole genome shotgun (WGS) entry which is preliminary data.</text>
</comment>
<protein>
    <submittedName>
        <fullName evidence="13">Transcription factor FapR</fullName>
    </submittedName>
</protein>
<keyword evidence="4" id="KW-0276">Fatty acid metabolism</keyword>
<proteinExistence type="predicted"/>